<dbReference type="Gene3D" id="3.30.300.30">
    <property type="match status" value="1"/>
</dbReference>
<dbReference type="GO" id="GO:0016878">
    <property type="term" value="F:acid-thiol ligase activity"/>
    <property type="evidence" value="ECO:0007669"/>
    <property type="project" value="TreeGrafter"/>
</dbReference>
<dbReference type="GO" id="GO:0005524">
    <property type="term" value="F:ATP binding"/>
    <property type="evidence" value="ECO:0007669"/>
    <property type="project" value="InterPro"/>
</dbReference>
<dbReference type="Gene3D" id="3.40.50.12820">
    <property type="match status" value="1"/>
</dbReference>
<dbReference type="InterPro" id="IPR025110">
    <property type="entry name" value="AMP-bd_C"/>
</dbReference>
<dbReference type="PANTHER" id="PTHR43352">
    <property type="entry name" value="ACETYL-COA SYNTHETASE"/>
    <property type="match status" value="1"/>
</dbReference>
<evidence type="ECO:0000313" key="4">
    <source>
        <dbReference type="EMBL" id="MCW3476645.1"/>
    </source>
</evidence>
<dbReference type="InterPro" id="IPR000873">
    <property type="entry name" value="AMP-dep_synth/lig_dom"/>
</dbReference>
<accession>A0AA42CJ86</accession>
<dbReference type="Pfam" id="PF13193">
    <property type="entry name" value="AMP-binding_C"/>
    <property type="match status" value="1"/>
</dbReference>
<dbReference type="GO" id="GO:0016405">
    <property type="term" value="F:CoA-ligase activity"/>
    <property type="evidence" value="ECO:0007669"/>
    <property type="project" value="InterPro"/>
</dbReference>
<reference evidence="4" key="2">
    <citation type="submission" date="2022-10" db="EMBL/GenBank/DDBJ databases">
        <authorList>
            <person name="Trinh H.N."/>
        </authorList>
    </citation>
    <scope>NUCLEOTIDE SEQUENCE</scope>
    <source>
        <strain evidence="4">RN2-1</strain>
    </source>
</reference>
<keyword evidence="5" id="KW-1185">Reference proteome</keyword>
<feature type="domain" description="AMP-binding enzyme C-terminal" evidence="3">
    <location>
        <begin position="424"/>
        <end position="504"/>
    </location>
</feature>
<evidence type="ECO:0000259" key="3">
    <source>
        <dbReference type="Pfam" id="PF13193"/>
    </source>
</evidence>
<dbReference type="GO" id="GO:0044550">
    <property type="term" value="P:secondary metabolite biosynthetic process"/>
    <property type="evidence" value="ECO:0007669"/>
    <property type="project" value="TreeGrafter"/>
</dbReference>
<protein>
    <submittedName>
        <fullName evidence="4">Benzoate-CoA ligase family protein</fullName>
    </submittedName>
</protein>
<evidence type="ECO:0000256" key="1">
    <source>
        <dbReference type="ARBA" id="ARBA00022598"/>
    </source>
</evidence>
<organism evidence="4 5">
    <name type="scientific">Limobrevibacterium gyesilva</name>
    <dbReference type="NCBI Taxonomy" id="2991712"/>
    <lineage>
        <taxon>Bacteria</taxon>
        <taxon>Pseudomonadati</taxon>
        <taxon>Pseudomonadota</taxon>
        <taxon>Alphaproteobacteria</taxon>
        <taxon>Acetobacterales</taxon>
        <taxon>Acetobacteraceae</taxon>
        <taxon>Limobrevibacterium</taxon>
    </lineage>
</organism>
<gene>
    <name evidence="4" type="ORF">OL599_18945</name>
</gene>
<dbReference type="PANTHER" id="PTHR43352:SF1">
    <property type="entry name" value="ANTHRANILATE--COA LIGASE"/>
    <property type="match status" value="1"/>
</dbReference>
<dbReference type="Gene3D" id="3.40.50.980">
    <property type="match status" value="1"/>
</dbReference>
<dbReference type="RefSeq" id="WP_264715462.1">
    <property type="nucleotide sequence ID" value="NZ_JAPDNT010000022.1"/>
</dbReference>
<keyword evidence="1 4" id="KW-0436">Ligase</keyword>
<dbReference type="Proteomes" id="UP001165679">
    <property type="component" value="Unassembled WGS sequence"/>
</dbReference>
<dbReference type="Pfam" id="PF00501">
    <property type="entry name" value="AMP-binding"/>
    <property type="match status" value="1"/>
</dbReference>
<sequence>MDFNGNAFAWFVDRHVNEGRGERLAFADPARSLSYAGLQAACSRFATALARAGVGRERRVVLIMQDTVDFPVAFWGALQAGVVPVPVNTLLPHEQIGYILADSRAEAVVISAPLLAAVQPVLQAQKDLRLVIVSGAAGPDQIGFEAFLAAGEPRAEAVTASPDEVAFWLYSSGSTGAPKGTKHVHGSLRGTYDSYARQVLGIGPDDVTFSASKIFHAYGLGNSMTFPMAVGGAAVLLPDRPTPAAVLATMQRFQPTLFYGAPTLYAALLAHPGIGPGAGSARLRHCISAGEALPEAVGQRWSQAVGVDILDGIGSTEMLHIFVSNRPGAVRYGTTGTAVPGYALRIVDEHDQDVADGESGELLVRGPTAAEGYWNQRAKTRRTFQGEWTRTGDTYVREADGCYRYWGRADDMFKVSGVWVSPFEVESALVSHPTVLEAAVVGHPDRDGLIKPKAFVILQDSASHIDPDTLYELLKEHVKERAGAWKYPRWIEVVDSLPKTATGKIQRFLLRA</sequence>
<evidence type="ECO:0000259" key="2">
    <source>
        <dbReference type="Pfam" id="PF00501"/>
    </source>
</evidence>
<dbReference type="Gene3D" id="2.30.38.10">
    <property type="entry name" value="Luciferase, Domain 3"/>
    <property type="match status" value="1"/>
</dbReference>
<dbReference type="NCBIfam" id="TIGR02262">
    <property type="entry name" value="benz_CoA_lig"/>
    <property type="match status" value="1"/>
</dbReference>
<name>A0AA42CJ86_9PROT</name>
<dbReference type="EMBL" id="JAPDNT010000022">
    <property type="protein sequence ID" value="MCW3476645.1"/>
    <property type="molecule type" value="Genomic_DNA"/>
</dbReference>
<evidence type="ECO:0000313" key="5">
    <source>
        <dbReference type="Proteomes" id="UP001165679"/>
    </source>
</evidence>
<proteinExistence type="predicted"/>
<dbReference type="AlphaFoldDB" id="A0AA42CJ86"/>
<feature type="domain" description="AMP-dependent synthetase/ligase" evidence="2">
    <location>
        <begin position="17"/>
        <end position="374"/>
    </location>
</feature>
<dbReference type="InterPro" id="IPR045851">
    <property type="entry name" value="AMP-bd_C_sf"/>
</dbReference>
<dbReference type="SUPFAM" id="SSF56801">
    <property type="entry name" value="Acetyl-CoA synthetase-like"/>
    <property type="match status" value="1"/>
</dbReference>
<dbReference type="InterPro" id="IPR011957">
    <property type="entry name" value="Benz_CoA_lig"/>
</dbReference>
<comment type="caution">
    <text evidence="4">The sequence shown here is derived from an EMBL/GenBank/DDBJ whole genome shotgun (WGS) entry which is preliminary data.</text>
</comment>
<reference evidence="4" key="1">
    <citation type="submission" date="2022-09" db="EMBL/GenBank/DDBJ databases">
        <title>Rhodovastum sp. nov. RN2-1 isolated from soil in Seongnam, South Korea.</title>
        <authorList>
            <person name="Le N.T."/>
        </authorList>
    </citation>
    <scope>NUCLEOTIDE SEQUENCE</scope>
    <source>
        <strain evidence="4">RN2-1</strain>
    </source>
</reference>